<keyword evidence="3" id="KW-0560">Oxidoreductase</keyword>
<evidence type="ECO:0000256" key="4">
    <source>
        <dbReference type="ARBA" id="ARBA00023004"/>
    </source>
</evidence>
<dbReference type="GO" id="GO:0005506">
    <property type="term" value="F:iron ion binding"/>
    <property type="evidence" value="ECO:0007669"/>
    <property type="project" value="InterPro"/>
</dbReference>
<dbReference type="Gene3D" id="1.10.630.10">
    <property type="entry name" value="Cytochrome P450"/>
    <property type="match status" value="1"/>
</dbReference>
<dbReference type="Proteomes" id="UP000054466">
    <property type="component" value="Unassembled WGS sequence"/>
</dbReference>
<evidence type="ECO:0000256" key="1">
    <source>
        <dbReference type="ARBA" id="ARBA00001971"/>
    </source>
</evidence>
<dbReference type="InterPro" id="IPR011042">
    <property type="entry name" value="6-blade_b-propeller_TolB-like"/>
</dbReference>
<evidence type="ECO:0000313" key="6">
    <source>
        <dbReference type="EMBL" id="KIW22183.1"/>
    </source>
</evidence>
<dbReference type="RefSeq" id="XP_016242399.1">
    <property type="nucleotide sequence ID" value="XM_016399587.1"/>
</dbReference>
<comment type="cofactor">
    <cofactor evidence="1 5">
        <name>heme</name>
        <dbReference type="ChEBI" id="CHEBI:30413"/>
    </cofactor>
</comment>
<keyword evidence="5" id="KW-0349">Heme</keyword>
<dbReference type="OrthoDB" id="423498at2759"/>
<dbReference type="AlphaFoldDB" id="A0A0D2BSZ6"/>
<sequence>MDFTQRRLHQKYGTLVRIAPNECSCSEPEAIKKLYRTQSPLAKTDFYSVWGNQSFSKYPDHFSVTDEKLHAKRRRIVNHIYSLSNVLRSEEYIDVCSRQFLKQLDGFAKSGRSVDLGEWLQWYAFDVIGELYFGRMFGFMEKASDYGKYIASLDTLMPVICLSGIAPAYTRPLILASSVFSSNVRKALKAIDHIAAAARQCVAKRLEGISSGNPSLRRDILHQLLEISQNKAKEVDFGVHEVEYEAYVALFAGSDTTAIAMRAIFYFLFKSPQAYQKLQAELDDAVANGKISSPVKYAEAIELPFLCACIKEGMRLHPSVGLTMPRLVPRGGLDLGGYHIPEGYRVGMNAAVVQRDPLIFGKNPEEFIPDRWLEGDGKNMDRYMLNFGAGTRTCIGKNISLSEIHKLIPSVLRQFELELVDCESEWRTADFWFNKQTGVYVKMHLAVLLQCLAAGVATSLTLNGTLSVPINYTHLITPNYTSNASTYFINTKTDNNKLENLLQEAQNATFISYSSEFTDMLGPNPEAVLIEERNDSFAFEGATYDWRGNQVWFTSSILDDKPTTIYRMNLTDNTVHQVKTNLVNPNGAYYFEGYVYLVYFGNVSVQPGVARVNAVTYETEILANSWFGLPFNGPDDITVVPSNHDGNGLATTQIYFTDNLYGGLVDRPDSDYQLPSAIWRYTPSTGALVAVIPRSDIVGSNGVQINANGTKLYVGEYDSLPAGQLDIGSDNMPGSMAIFEYDLDSRGFPINRRMFGLARTYADGLKVDDYGRVWTGEGEGIVVRNGQGEVIGLFNHHMLMSQKMQGTSVAQVALAGNSAIILASTRLWRIDLAQTIASPGAFGN</sequence>
<dbReference type="PROSITE" id="PS00086">
    <property type="entry name" value="CYTOCHROME_P450"/>
    <property type="match status" value="1"/>
</dbReference>
<organism evidence="6 7">
    <name type="scientific">Cladophialophora immunda</name>
    <dbReference type="NCBI Taxonomy" id="569365"/>
    <lineage>
        <taxon>Eukaryota</taxon>
        <taxon>Fungi</taxon>
        <taxon>Dikarya</taxon>
        <taxon>Ascomycota</taxon>
        <taxon>Pezizomycotina</taxon>
        <taxon>Eurotiomycetes</taxon>
        <taxon>Chaetothyriomycetidae</taxon>
        <taxon>Chaetothyriales</taxon>
        <taxon>Herpotrichiellaceae</taxon>
        <taxon>Cladophialophora</taxon>
    </lineage>
</organism>
<proteinExistence type="predicted"/>
<dbReference type="GO" id="GO:0004497">
    <property type="term" value="F:monooxygenase activity"/>
    <property type="evidence" value="ECO:0007669"/>
    <property type="project" value="InterPro"/>
</dbReference>
<dbReference type="GeneID" id="27351288"/>
<dbReference type="PANTHER" id="PTHR24305:SF229">
    <property type="entry name" value="P450, PUTATIVE (EUROFUNG)-RELATED"/>
    <property type="match status" value="1"/>
</dbReference>
<protein>
    <submittedName>
        <fullName evidence="6">Uncharacterized protein</fullName>
    </submittedName>
</protein>
<dbReference type="InterPro" id="IPR017972">
    <property type="entry name" value="Cyt_P450_CS"/>
</dbReference>
<keyword evidence="4 5" id="KW-0408">Iron</keyword>
<feature type="binding site" description="axial binding residue" evidence="5">
    <location>
        <position position="394"/>
    </location>
    <ligand>
        <name>heme</name>
        <dbReference type="ChEBI" id="CHEBI:30413"/>
    </ligand>
    <ligandPart>
        <name>Fe</name>
        <dbReference type="ChEBI" id="CHEBI:18248"/>
    </ligandPart>
</feature>
<dbReference type="GO" id="GO:0016705">
    <property type="term" value="F:oxidoreductase activity, acting on paired donors, with incorporation or reduction of molecular oxygen"/>
    <property type="evidence" value="ECO:0007669"/>
    <property type="project" value="InterPro"/>
</dbReference>
<evidence type="ECO:0000313" key="7">
    <source>
        <dbReference type="Proteomes" id="UP000054466"/>
    </source>
</evidence>
<dbReference type="SUPFAM" id="SSF63829">
    <property type="entry name" value="Calcium-dependent phosphotriesterase"/>
    <property type="match status" value="1"/>
</dbReference>
<keyword evidence="2 5" id="KW-0479">Metal-binding</keyword>
<dbReference type="CDD" id="cd11060">
    <property type="entry name" value="CYP57A1-like"/>
    <property type="match status" value="1"/>
</dbReference>
<dbReference type="VEuPathDB" id="FungiDB:PV07_12094"/>
<dbReference type="SUPFAM" id="SSF48264">
    <property type="entry name" value="Cytochrome P450"/>
    <property type="match status" value="1"/>
</dbReference>
<dbReference type="STRING" id="569365.A0A0D2BSZ6"/>
<dbReference type="PRINTS" id="PR00463">
    <property type="entry name" value="EP450I"/>
</dbReference>
<dbReference type="InterPro" id="IPR036396">
    <property type="entry name" value="Cyt_P450_sf"/>
</dbReference>
<dbReference type="InterPro" id="IPR001128">
    <property type="entry name" value="Cyt_P450"/>
</dbReference>
<dbReference type="PRINTS" id="PR00385">
    <property type="entry name" value="P450"/>
</dbReference>
<dbReference type="InterPro" id="IPR002401">
    <property type="entry name" value="Cyt_P450_E_grp-I"/>
</dbReference>
<accession>A0A0D2BSZ6</accession>
<evidence type="ECO:0000256" key="3">
    <source>
        <dbReference type="ARBA" id="ARBA00023002"/>
    </source>
</evidence>
<gene>
    <name evidence="6" type="ORF">PV07_12094</name>
</gene>
<dbReference type="HOGENOM" id="CLU_337379_0_0_1"/>
<keyword evidence="7" id="KW-1185">Reference proteome</keyword>
<dbReference type="InterPro" id="IPR050121">
    <property type="entry name" value="Cytochrome_P450_monoxygenase"/>
</dbReference>
<evidence type="ECO:0000256" key="5">
    <source>
        <dbReference type="PIRSR" id="PIRSR602401-1"/>
    </source>
</evidence>
<evidence type="ECO:0000256" key="2">
    <source>
        <dbReference type="ARBA" id="ARBA00022723"/>
    </source>
</evidence>
<reference evidence="6 7" key="1">
    <citation type="submission" date="2015-01" db="EMBL/GenBank/DDBJ databases">
        <title>The Genome Sequence of Cladophialophora immunda CBS83496.</title>
        <authorList>
            <consortium name="The Broad Institute Genomics Platform"/>
            <person name="Cuomo C."/>
            <person name="de Hoog S."/>
            <person name="Gorbushina A."/>
            <person name="Stielow B."/>
            <person name="Teixiera M."/>
            <person name="Abouelleil A."/>
            <person name="Chapman S.B."/>
            <person name="Priest M."/>
            <person name="Young S.K."/>
            <person name="Wortman J."/>
            <person name="Nusbaum C."/>
            <person name="Birren B."/>
        </authorList>
    </citation>
    <scope>NUCLEOTIDE SEQUENCE [LARGE SCALE GENOMIC DNA]</scope>
    <source>
        <strain evidence="6 7">CBS 83496</strain>
    </source>
</reference>
<dbReference type="EMBL" id="KN847047">
    <property type="protein sequence ID" value="KIW22183.1"/>
    <property type="molecule type" value="Genomic_DNA"/>
</dbReference>
<dbReference type="PANTHER" id="PTHR24305">
    <property type="entry name" value="CYTOCHROME P450"/>
    <property type="match status" value="1"/>
</dbReference>
<name>A0A0D2BSZ6_9EURO</name>
<dbReference type="Pfam" id="PF00067">
    <property type="entry name" value="p450"/>
    <property type="match status" value="1"/>
</dbReference>
<dbReference type="GO" id="GO:0020037">
    <property type="term" value="F:heme binding"/>
    <property type="evidence" value="ECO:0007669"/>
    <property type="project" value="InterPro"/>
</dbReference>
<dbReference type="Gene3D" id="2.120.10.30">
    <property type="entry name" value="TolB, C-terminal domain"/>
    <property type="match status" value="1"/>
</dbReference>